<protein>
    <submittedName>
        <fullName evidence="1">Uncharacterized protein</fullName>
    </submittedName>
</protein>
<accession>A0A2A6FVS7</accession>
<evidence type="ECO:0000313" key="2">
    <source>
        <dbReference type="Proteomes" id="UP000219994"/>
    </source>
</evidence>
<reference evidence="2" key="1">
    <citation type="submission" date="2017-03" db="EMBL/GenBank/DDBJ databases">
        <authorList>
            <person name="Lund M.B."/>
        </authorList>
    </citation>
    <scope>NUCLEOTIDE SEQUENCE [LARGE SCALE GENOMIC DNA]</scope>
</reference>
<name>A0A2A6FVS7_9MICO</name>
<proteinExistence type="predicted"/>
<gene>
    <name evidence="1" type="ORF">B5766_00135</name>
</gene>
<dbReference type="EMBL" id="NAEP01000004">
    <property type="protein sequence ID" value="PDQ36553.1"/>
    <property type="molecule type" value="Genomic_DNA"/>
</dbReference>
<dbReference type="Proteomes" id="UP000219994">
    <property type="component" value="Unassembled WGS sequence"/>
</dbReference>
<evidence type="ECO:0000313" key="1">
    <source>
        <dbReference type="EMBL" id="PDQ36553.1"/>
    </source>
</evidence>
<dbReference type="AlphaFoldDB" id="A0A2A6FVS7"/>
<sequence>MHTNDSPGFNPLLGHRIFDNPEPARVSVFSTRISDNNPLPVFVTVNVCATWSPTAETPVGDVCATIDKLRAGTTVTRADDSFDCTRCERNRFAFPIGGSPDAFAVFSTRPCAMSACVTVYSSAVHTI</sequence>
<organism evidence="1 2">
    <name type="scientific">Candidatus Lumbricidiphila eiseniae</name>
    <dbReference type="NCBI Taxonomy" id="1969409"/>
    <lineage>
        <taxon>Bacteria</taxon>
        <taxon>Bacillati</taxon>
        <taxon>Actinomycetota</taxon>
        <taxon>Actinomycetes</taxon>
        <taxon>Micrococcales</taxon>
        <taxon>Microbacteriaceae</taxon>
        <taxon>Candidatus Lumbricidiphila</taxon>
    </lineage>
</organism>
<comment type="caution">
    <text evidence="1">The sequence shown here is derived from an EMBL/GenBank/DDBJ whole genome shotgun (WGS) entry which is preliminary data.</text>
</comment>